<dbReference type="PROSITE" id="PS50112">
    <property type="entry name" value="PAS"/>
    <property type="match status" value="1"/>
</dbReference>
<feature type="domain" description="Histidine kinase" evidence="15">
    <location>
        <begin position="536"/>
        <end position="755"/>
    </location>
</feature>
<keyword evidence="13 14" id="KW-0472">Membrane</keyword>
<comment type="subcellular location">
    <subcellularLocation>
        <location evidence="2">Cell membrane</location>
        <topology evidence="2">Multi-pass membrane protein</topology>
    </subcellularLocation>
</comment>
<dbReference type="CDD" id="cd12912">
    <property type="entry name" value="PDC2_MCP_like"/>
    <property type="match status" value="1"/>
</dbReference>
<dbReference type="PROSITE" id="PS50109">
    <property type="entry name" value="HIS_KIN"/>
    <property type="match status" value="1"/>
</dbReference>
<evidence type="ECO:0000313" key="18">
    <source>
        <dbReference type="EMBL" id="ABE51103.1"/>
    </source>
</evidence>
<dbReference type="InterPro" id="IPR003661">
    <property type="entry name" value="HisK_dim/P_dom"/>
</dbReference>
<feature type="domain" description="PAC" evidence="17">
    <location>
        <begin position="466"/>
        <end position="518"/>
    </location>
</feature>
<dbReference type="Pfam" id="PF08447">
    <property type="entry name" value="PAS_3"/>
    <property type="match status" value="1"/>
</dbReference>
<dbReference type="InterPro" id="IPR001610">
    <property type="entry name" value="PAC"/>
</dbReference>
<evidence type="ECO:0000259" key="17">
    <source>
        <dbReference type="PROSITE" id="PS50113"/>
    </source>
</evidence>
<evidence type="ECO:0000256" key="2">
    <source>
        <dbReference type="ARBA" id="ARBA00004651"/>
    </source>
</evidence>
<evidence type="ECO:0000256" key="4">
    <source>
        <dbReference type="ARBA" id="ARBA00022475"/>
    </source>
</evidence>
<gene>
    <name evidence="18" type="ordered locus">Mbur_0083</name>
</gene>
<dbReference type="Gene3D" id="6.10.340.10">
    <property type="match status" value="1"/>
</dbReference>
<evidence type="ECO:0000259" key="15">
    <source>
        <dbReference type="PROSITE" id="PS50109"/>
    </source>
</evidence>
<evidence type="ECO:0000256" key="14">
    <source>
        <dbReference type="SAM" id="Phobius"/>
    </source>
</evidence>
<keyword evidence="19" id="KW-1185">Reference proteome</keyword>
<keyword evidence="4" id="KW-1003">Cell membrane</keyword>
<dbReference type="Gene3D" id="3.30.565.10">
    <property type="entry name" value="Histidine kinase-like ATPase, C-terminal domain"/>
    <property type="match status" value="1"/>
</dbReference>
<proteinExistence type="predicted"/>
<evidence type="ECO:0000313" key="19">
    <source>
        <dbReference type="Proteomes" id="UP000001979"/>
    </source>
</evidence>
<dbReference type="PANTHER" id="PTHR43047:SF72">
    <property type="entry name" value="OSMOSENSING HISTIDINE PROTEIN KINASE SLN1"/>
    <property type="match status" value="1"/>
</dbReference>
<dbReference type="SUPFAM" id="SSF47384">
    <property type="entry name" value="Homodimeric domain of signal transducing histidine kinase"/>
    <property type="match status" value="1"/>
</dbReference>
<dbReference type="InterPro" id="IPR004358">
    <property type="entry name" value="Sig_transdc_His_kin-like_C"/>
</dbReference>
<dbReference type="KEGG" id="mbu:Mbur_0083"/>
<dbReference type="InterPro" id="IPR013655">
    <property type="entry name" value="PAS_fold_3"/>
</dbReference>
<dbReference type="Pfam" id="PF00512">
    <property type="entry name" value="HisKA"/>
    <property type="match status" value="1"/>
</dbReference>
<dbReference type="GO" id="GO:0005886">
    <property type="term" value="C:plasma membrane"/>
    <property type="evidence" value="ECO:0007669"/>
    <property type="project" value="UniProtKB-SubCell"/>
</dbReference>
<dbReference type="PROSITE" id="PS50113">
    <property type="entry name" value="PAC"/>
    <property type="match status" value="1"/>
</dbReference>
<evidence type="ECO:0000256" key="7">
    <source>
        <dbReference type="ARBA" id="ARBA00022692"/>
    </source>
</evidence>
<dbReference type="InterPro" id="IPR000700">
    <property type="entry name" value="PAS-assoc_C"/>
</dbReference>
<protein>
    <recommendedName>
        <fullName evidence="3">histidine kinase</fullName>
        <ecNumber evidence="3">2.7.13.3</ecNumber>
    </recommendedName>
</protein>
<keyword evidence="6 18" id="KW-0808">Transferase</keyword>
<dbReference type="CDD" id="cd12913">
    <property type="entry name" value="PDC1_MCP_like"/>
    <property type="match status" value="1"/>
</dbReference>
<dbReference type="InterPro" id="IPR035965">
    <property type="entry name" value="PAS-like_dom_sf"/>
</dbReference>
<evidence type="ECO:0000256" key="5">
    <source>
        <dbReference type="ARBA" id="ARBA00022553"/>
    </source>
</evidence>
<dbReference type="CDD" id="cd00130">
    <property type="entry name" value="PAS"/>
    <property type="match status" value="1"/>
</dbReference>
<keyword evidence="12" id="KW-0902">Two-component regulatory system</keyword>
<dbReference type="AlphaFoldDB" id="Q12ZM3"/>
<dbReference type="STRING" id="259564.Mbur_0083"/>
<dbReference type="Proteomes" id="UP000001979">
    <property type="component" value="Chromosome"/>
</dbReference>
<dbReference type="GeneID" id="3996769"/>
<evidence type="ECO:0000256" key="3">
    <source>
        <dbReference type="ARBA" id="ARBA00012438"/>
    </source>
</evidence>
<dbReference type="HOGENOM" id="CLU_013348_0_0_2"/>
<evidence type="ECO:0000256" key="9">
    <source>
        <dbReference type="ARBA" id="ARBA00022777"/>
    </source>
</evidence>
<keyword evidence="9 18" id="KW-0418">Kinase</keyword>
<evidence type="ECO:0000256" key="10">
    <source>
        <dbReference type="ARBA" id="ARBA00022840"/>
    </source>
</evidence>
<evidence type="ECO:0000256" key="11">
    <source>
        <dbReference type="ARBA" id="ARBA00022989"/>
    </source>
</evidence>
<dbReference type="SMART" id="SM00086">
    <property type="entry name" value="PAC"/>
    <property type="match status" value="1"/>
</dbReference>
<dbReference type="CDD" id="cd16922">
    <property type="entry name" value="HATPase_EvgS-ArcB-TorS-like"/>
    <property type="match status" value="1"/>
</dbReference>
<accession>Q12ZM3</accession>
<dbReference type="InterPro" id="IPR000014">
    <property type="entry name" value="PAS"/>
</dbReference>
<dbReference type="SUPFAM" id="SSF55874">
    <property type="entry name" value="ATPase domain of HSP90 chaperone/DNA topoisomerase II/histidine kinase"/>
    <property type="match status" value="1"/>
</dbReference>
<dbReference type="RefSeq" id="WP_011498267.1">
    <property type="nucleotide sequence ID" value="NC_007955.1"/>
</dbReference>
<dbReference type="PANTHER" id="PTHR43047">
    <property type="entry name" value="TWO-COMPONENT HISTIDINE PROTEIN KINASE"/>
    <property type="match status" value="1"/>
</dbReference>
<name>Q12ZM3_METBU</name>
<dbReference type="Gene3D" id="3.30.450.20">
    <property type="entry name" value="PAS domain"/>
    <property type="match status" value="3"/>
</dbReference>
<reference evidence="19" key="1">
    <citation type="journal article" date="2009" name="ISME J.">
        <title>The genome sequence of the psychrophilic archaeon, Methanococcoides burtonii: the role of genome evolution in cold adaptation.</title>
        <authorList>
            <person name="Allen M.A."/>
            <person name="Lauro F.M."/>
            <person name="Williams T.J."/>
            <person name="Burg D."/>
            <person name="Siddiqui K.S."/>
            <person name="De Francisci D."/>
            <person name="Chong K.W."/>
            <person name="Pilak O."/>
            <person name="Chew H.H."/>
            <person name="De Maere M.Z."/>
            <person name="Ting L."/>
            <person name="Katrib M."/>
            <person name="Ng C."/>
            <person name="Sowers K.R."/>
            <person name="Galperin M.Y."/>
            <person name="Anderson I.J."/>
            <person name="Ivanova N."/>
            <person name="Dalin E."/>
            <person name="Martinez M."/>
            <person name="Lapidus A."/>
            <person name="Hauser L."/>
            <person name="Land M."/>
            <person name="Thomas T."/>
            <person name="Cavicchioli R."/>
        </authorList>
    </citation>
    <scope>NUCLEOTIDE SEQUENCE [LARGE SCALE GENOMIC DNA]</scope>
    <source>
        <strain evidence="19">DSM 6242 / NBRC 107633 / OCM 468 / ACE-M</strain>
    </source>
</reference>
<keyword evidence="8" id="KW-0547">Nucleotide-binding</keyword>
<keyword evidence="11 14" id="KW-1133">Transmembrane helix</keyword>
<dbReference type="GO" id="GO:0005524">
    <property type="term" value="F:ATP binding"/>
    <property type="evidence" value="ECO:0007669"/>
    <property type="project" value="UniProtKB-KW"/>
</dbReference>
<dbReference type="PRINTS" id="PR00344">
    <property type="entry name" value="BCTRLSENSOR"/>
</dbReference>
<evidence type="ECO:0000256" key="12">
    <source>
        <dbReference type="ARBA" id="ARBA00023012"/>
    </source>
</evidence>
<dbReference type="Pfam" id="PF02743">
    <property type="entry name" value="dCache_1"/>
    <property type="match status" value="1"/>
</dbReference>
<evidence type="ECO:0000259" key="16">
    <source>
        <dbReference type="PROSITE" id="PS50112"/>
    </source>
</evidence>
<dbReference type="InterPro" id="IPR036890">
    <property type="entry name" value="HATPase_C_sf"/>
</dbReference>
<dbReference type="FunFam" id="1.10.287.130:FF:000038">
    <property type="entry name" value="Sensory transduction histidine kinase"/>
    <property type="match status" value="1"/>
</dbReference>
<dbReference type="Gene3D" id="1.10.287.130">
    <property type="match status" value="1"/>
</dbReference>
<dbReference type="GO" id="GO:0000155">
    <property type="term" value="F:phosphorelay sensor kinase activity"/>
    <property type="evidence" value="ECO:0007669"/>
    <property type="project" value="InterPro"/>
</dbReference>
<dbReference type="InterPro" id="IPR033479">
    <property type="entry name" value="dCache_1"/>
</dbReference>
<dbReference type="SMART" id="SM00388">
    <property type="entry name" value="HisKA"/>
    <property type="match status" value="1"/>
</dbReference>
<dbReference type="SUPFAM" id="SSF55785">
    <property type="entry name" value="PYP-like sensor domain (PAS domain)"/>
    <property type="match status" value="1"/>
</dbReference>
<sequence length="763" mass="86228">MNYFENMPIRKRLIIYIVIGTFLVLIASSSLIISASTAQHEEYAYLNSVETAKKYANQFNSDMIRSHSIGKTIAYSMTVDTERDRDKANMVLREILVQNPELIGTYACFEPNAFDGKDIEYANTSAHDSTGRFIPYWNKLNGSLTLDPLQDYEEFDYYALPKSLKTDVITEPYWYDDQIIISYSTPIFSDDEFIGISGVDVSLNYLDNIVSDITIFDSGYAFLSSNKGVILTHPTEKVWIGNNSLCEFDGNVYEMSKDIEDGKSGHIETIDSTTGKEVVIYYEPLTEGNYSFVLVVPKNEMLAGVVSLRNELALFSALAIMFMGIVAFLTANTINRRIEDIVDDFEQISDSALNGNLKVRANTKIGIDLKRIPIGLNELLRNLEKSHELNEEMNNIIEHSPVTVFKWKNEKGWPVELVSENITQFGYNADDFLSKQMDYADIIHPDDVGRVEDRLGESLKRHVPNFISQYRIISKSGEIFWVEEQTLSHADQNGDTKYLHGIIVNITKRKKAEDMVIQAKLDAEATNRTKSEFLANMSHELRTPLNSIIGFSELLLEKTIGDINNKQERYISNILTGGQHLLSLINEILDISKVESGKMELHYDEFAISSMISDIVILLNPLAITNRIEIITDIDKRLSLINADKIKIKQILYNLLSNAIKFTNENGTISIEAIFDDKLMQICIKDNGIGIEKENIEKLFQPFQQIDSAASRKYQGTGLGLALVKNFVEMHGGNIWVDSEMGKGSAFTFTIPINGIEGRNNEQ</sequence>
<evidence type="ECO:0000256" key="8">
    <source>
        <dbReference type="ARBA" id="ARBA00022741"/>
    </source>
</evidence>
<dbReference type="EMBL" id="CP000300">
    <property type="protein sequence ID" value="ABE51103.1"/>
    <property type="molecule type" value="Genomic_DNA"/>
</dbReference>
<dbReference type="Pfam" id="PF02518">
    <property type="entry name" value="HATPase_c"/>
    <property type="match status" value="1"/>
</dbReference>
<dbReference type="EC" id="2.7.13.3" evidence="3"/>
<dbReference type="GO" id="GO:0009927">
    <property type="term" value="F:histidine phosphotransfer kinase activity"/>
    <property type="evidence" value="ECO:0007669"/>
    <property type="project" value="TreeGrafter"/>
</dbReference>
<keyword evidence="7 14" id="KW-0812">Transmembrane</keyword>
<dbReference type="InterPro" id="IPR003594">
    <property type="entry name" value="HATPase_dom"/>
</dbReference>
<feature type="transmembrane region" description="Helical" evidence="14">
    <location>
        <begin position="12"/>
        <end position="33"/>
    </location>
</feature>
<keyword evidence="10" id="KW-0067">ATP-binding</keyword>
<feature type="domain" description="PAS" evidence="16">
    <location>
        <begin position="425"/>
        <end position="462"/>
    </location>
</feature>
<dbReference type="SMART" id="SM00387">
    <property type="entry name" value="HATPase_c"/>
    <property type="match status" value="1"/>
</dbReference>
<comment type="catalytic activity">
    <reaction evidence="1">
        <text>ATP + protein L-histidine = ADP + protein N-phospho-L-histidine.</text>
        <dbReference type="EC" id="2.7.13.3"/>
    </reaction>
</comment>
<evidence type="ECO:0000256" key="13">
    <source>
        <dbReference type="ARBA" id="ARBA00023136"/>
    </source>
</evidence>
<dbReference type="CDD" id="cd00082">
    <property type="entry name" value="HisKA"/>
    <property type="match status" value="1"/>
</dbReference>
<dbReference type="FunFam" id="3.30.565.10:FF:000023">
    <property type="entry name" value="PAS domain-containing sensor histidine kinase"/>
    <property type="match status" value="1"/>
</dbReference>
<evidence type="ECO:0000256" key="6">
    <source>
        <dbReference type="ARBA" id="ARBA00022679"/>
    </source>
</evidence>
<evidence type="ECO:0000256" key="1">
    <source>
        <dbReference type="ARBA" id="ARBA00000085"/>
    </source>
</evidence>
<dbReference type="NCBIfam" id="TIGR00229">
    <property type="entry name" value="sensory_box"/>
    <property type="match status" value="1"/>
</dbReference>
<organism evidence="18 19">
    <name type="scientific">Methanococcoides burtonii (strain DSM 6242 / NBRC 107633 / OCM 468 / ACE-M)</name>
    <dbReference type="NCBI Taxonomy" id="259564"/>
    <lineage>
        <taxon>Archaea</taxon>
        <taxon>Methanobacteriati</taxon>
        <taxon>Methanobacteriota</taxon>
        <taxon>Stenosarchaea group</taxon>
        <taxon>Methanomicrobia</taxon>
        <taxon>Methanosarcinales</taxon>
        <taxon>Methanosarcinaceae</taxon>
        <taxon>Methanococcoides</taxon>
    </lineage>
</organism>
<dbReference type="InterPro" id="IPR036097">
    <property type="entry name" value="HisK_dim/P_sf"/>
</dbReference>
<dbReference type="InterPro" id="IPR005467">
    <property type="entry name" value="His_kinase_dom"/>
</dbReference>
<keyword evidence="5" id="KW-0597">Phosphoprotein</keyword>